<sequence>MKTCSGEGIGTSGRKKGKVVAASWNKGRRWPVEKEREKEIGKEDKPVLPNDDWFVDIAQENISKISGKARMGNGARDLNSPTASVSTMSNGSS</sequence>
<evidence type="ECO:0000313" key="2">
    <source>
        <dbReference type="EMBL" id="KAH0448121.1"/>
    </source>
</evidence>
<dbReference type="AlphaFoldDB" id="A0AAV7FVR7"/>
<proteinExistence type="predicted"/>
<protein>
    <submittedName>
        <fullName evidence="2">Uncharacterized protein</fullName>
    </submittedName>
</protein>
<comment type="caution">
    <text evidence="2">The sequence shown here is derived from an EMBL/GenBank/DDBJ whole genome shotgun (WGS) entry which is preliminary data.</text>
</comment>
<keyword evidence="3" id="KW-1185">Reference proteome</keyword>
<dbReference type="Proteomes" id="UP000775213">
    <property type="component" value="Unassembled WGS sequence"/>
</dbReference>
<feature type="region of interest" description="Disordered" evidence="1">
    <location>
        <begin position="69"/>
        <end position="93"/>
    </location>
</feature>
<evidence type="ECO:0000256" key="1">
    <source>
        <dbReference type="SAM" id="MobiDB-lite"/>
    </source>
</evidence>
<organism evidence="2 3">
    <name type="scientific">Dendrobium chrysotoxum</name>
    <name type="common">Orchid</name>
    <dbReference type="NCBI Taxonomy" id="161865"/>
    <lineage>
        <taxon>Eukaryota</taxon>
        <taxon>Viridiplantae</taxon>
        <taxon>Streptophyta</taxon>
        <taxon>Embryophyta</taxon>
        <taxon>Tracheophyta</taxon>
        <taxon>Spermatophyta</taxon>
        <taxon>Magnoliopsida</taxon>
        <taxon>Liliopsida</taxon>
        <taxon>Asparagales</taxon>
        <taxon>Orchidaceae</taxon>
        <taxon>Epidendroideae</taxon>
        <taxon>Malaxideae</taxon>
        <taxon>Dendrobiinae</taxon>
        <taxon>Dendrobium</taxon>
    </lineage>
</organism>
<accession>A0AAV7FVR7</accession>
<dbReference type="EMBL" id="JAGFBR010000019">
    <property type="protein sequence ID" value="KAH0448121.1"/>
    <property type="molecule type" value="Genomic_DNA"/>
</dbReference>
<reference evidence="2 3" key="1">
    <citation type="journal article" date="2021" name="Hortic Res">
        <title>Chromosome-scale assembly of the Dendrobium chrysotoxum genome enhances the understanding of orchid evolution.</title>
        <authorList>
            <person name="Zhang Y."/>
            <person name="Zhang G.Q."/>
            <person name="Zhang D."/>
            <person name="Liu X.D."/>
            <person name="Xu X.Y."/>
            <person name="Sun W.H."/>
            <person name="Yu X."/>
            <person name="Zhu X."/>
            <person name="Wang Z.W."/>
            <person name="Zhao X."/>
            <person name="Zhong W.Y."/>
            <person name="Chen H."/>
            <person name="Yin W.L."/>
            <person name="Huang T."/>
            <person name="Niu S.C."/>
            <person name="Liu Z.J."/>
        </authorList>
    </citation>
    <scope>NUCLEOTIDE SEQUENCE [LARGE SCALE GENOMIC DNA]</scope>
    <source>
        <strain evidence="2">Lindl</strain>
    </source>
</reference>
<name>A0AAV7FVR7_DENCH</name>
<feature type="compositionally biased region" description="Polar residues" evidence="1">
    <location>
        <begin position="79"/>
        <end position="93"/>
    </location>
</feature>
<evidence type="ECO:0000313" key="3">
    <source>
        <dbReference type="Proteomes" id="UP000775213"/>
    </source>
</evidence>
<gene>
    <name evidence="2" type="ORF">IEQ34_021921</name>
</gene>
<feature type="region of interest" description="Disordered" evidence="1">
    <location>
        <begin position="1"/>
        <end position="22"/>
    </location>
</feature>